<dbReference type="GO" id="GO:0016567">
    <property type="term" value="P:protein ubiquitination"/>
    <property type="evidence" value="ECO:0007669"/>
    <property type="project" value="TreeGrafter"/>
</dbReference>
<evidence type="ECO:0000313" key="12">
    <source>
        <dbReference type="Proteomes" id="UP000822688"/>
    </source>
</evidence>
<evidence type="ECO:0000256" key="3">
    <source>
        <dbReference type="ARBA" id="ARBA00014394"/>
    </source>
</evidence>
<dbReference type="InterPro" id="IPR034750">
    <property type="entry name" value="CULT"/>
</dbReference>
<organism evidence="11 12">
    <name type="scientific">Ceratodon purpureus</name>
    <name type="common">Fire moss</name>
    <name type="synonym">Dicranum purpureum</name>
    <dbReference type="NCBI Taxonomy" id="3225"/>
    <lineage>
        <taxon>Eukaryota</taxon>
        <taxon>Viridiplantae</taxon>
        <taxon>Streptophyta</taxon>
        <taxon>Embryophyta</taxon>
        <taxon>Bryophyta</taxon>
        <taxon>Bryophytina</taxon>
        <taxon>Bryopsida</taxon>
        <taxon>Dicranidae</taxon>
        <taxon>Pseudoditrichales</taxon>
        <taxon>Ditrichaceae</taxon>
        <taxon>Ceratodon</taxon>
    </lineage>
</organism>
<evidence type="ECO:0000313" key="11">
    <source>
        <dbReference type="EMBL" id="KAG0578079.1"/>
    </source>
</evidence>
<feature type="region of interest" description="Disordered" evidence="8">
    <location>
        <begin position="342"/>
        <end position="427"/>
    </location>
</feature>
<name>A0A8T0I553_CERPU</name>
<dbReference type="Gene3D" id="2.170.150.20">
    <property type="entry name" value="Peptide methionine sulfoxide reductase"/>
    <property type="match status" value="1"/>
</dbReference>
<feature type="domain" description="Lon N-terminal" evidence="9">
    <location>
        <begin position="126"/>
        <end position="560"/>
    </location>
</feature>
<comment type="function">
    <text evidence="5">Substrate recognition component of a DCX (DDB1-CUL4-X-box) E3 protein ligase complex that mediates the ubiquitination and subsequent proteasomal degradation of target proteins. Has an essential role in mediating growth by negatively regulating insulin signaling. It also has a role in maintaining presynaptic function in the neuromuscular junction synapses of third-instar larvae.</text>
</comment>
<evidence type="ECO:0000259" key="10">
    <source>
        <dbReference type="PROSITE" id="PS51788"/>
    </source>
</evidence>
<evidence type="ECO:0000259" key="9">
    <source>
        <dbReference type="PROSITE" id="PS51787"/>
    </source>
</evidence>
<dbReference type="AlphaFoldDB" id="A0A8T0I553"/>
<dbReference type="InterPro" id="IPR003111">
    <property type="entry name" value="Lon_prtase_N"/>
</dbReference>
<comment type="caution">
    <text evidence="11">The sequence shown here is derived from an EMBL/GenBank/DDBJ whole genome shotgun (WGS) entry which is preliminary data.</text>
</comment>
<evidence type="ECO:0000256" key="6">
    <source>
        <dbReference type="ARBA" id="ARBA00046796"/>
    </source>
</evidence>
<reference evidence="11" key="1">
    <citation type="submission" date="2020-06" db="EMBL/GenBank/DDBJ databases">
        <title>WGS assembly of Ceratodon purpureus strain R40.</title>
        <authorList>
            <person name="Carey S.B."/>
            <person name="Jenkins J."/>
            <person name="Shu S."/>
            <person name="Lovell J.T."/>
            <person name="Sreedasyam A."/>
            <person name="Maumus F."/>
            <person name="Tiley G.P."/>
            <person name="Fernandez-Pozo N."/>
            <person name="Barry K."/>
            <person name="Chen C."/>
            <person name="Wang M."/>
            <person name="Lipzen A."/>
            <person name="Daum C."/>
            <person name="Saski C.A."/>
            <person name="Payton A.C."/>
            <person name="Mcbreen J.C."/>
            <person name="Conrad R.E."/>
            <person name="Kollar L.M."/>
            <person name="Olsson S."/>
            <person name="Huttunen S."/>
            <person name="Landis J.B."/>
            <person name="Wickett N.J."/>
            <person name="Johnson M.G."/>
            <person name="Rensing S.A."/>
            <person name="Grimwood J."/>
            <person name="Schmutz J."/>
            <person name="Mcdaniel S.F."/>
        </authorList>
    </citation>
    <scope>NUCLEOTIDE SEQUENCE</scope>
    <source>
        <strain evidence="11">R40</strain>
    </source>
</reference>
<dbReference type="InterPro" id="IPR015947">
    <property type="entry name" value="PUA-like_sf"/>
</dbReference>
<dbReference type="OrthoDB" id="267517at2759"/>
<comment type="similarity">
    <text evidence="2">Belongs to the 4-toluene sulfonate uptake permease (TSUP) (TC 2.A.102) family.</text>
</comment>
<dbReference type="FunFam" id="1.20.58.1480:FF:000007">
    <property type="entry name" value="Lon protease homolog"/>
    <property type="match status" value="1"/>
</dbReference>
<dbReference type="SMART" id="SM00464">
    <property type="entry name" value="LON"/>
    <property type="match status" value="1"/>
</dbReference>
<dbReference type="PANTHER" id="PTHR14255:SF4">
    <property type="entry name" value="PROTEIN CEREBLON"/>
    <property type="match status" value="1"/>
</dbReference>
<comment type="similarity">
    <text evidence="1">Belongs to the CRBN family.</text>
</comment>
<feature type="compositionally biased region" description="Basic and acidic residues" evidence="8">
    <location>
        <begin position="379"/>
        <end position="427"/>
    </location>
</feature>
<dbReference type="Proteomes" id="UP000822688">
    <property type="component" value="Chromosome 5"/>
</dbReference>
<dbReference type="Gene3D" id="2.30.130.40">
    <property type="entry name" value="LON domain-like"/>
    <property type="match status" value="1"/>
</dbReference>
<evidence type="ECO:0000256" key="4">
    <source>
        <dbReference type="ARBA" id="ARBA00030079"/>
    </source>
</evidence>
<dbReference type="GO" id="GO:0031464">
    <property type="term" value="C:Cul4A-RING E3 ubiquitin ligase complex"/>
    <property type="evidence" value="ECO:0007669"/>
    <property type="project" value="TreeGrafter"/>
</dbReference>
<gene>
    <name evidence="11" type="ORF">KC19_5G203400</name>
</gene>
<feature type="region of interest" description="Disordered" evidence="8">
    <location>
        <begin position="256"/>
        <end position="277"/>
    </location>
</feature>
<dbReference type="EMBL" id="CM026425">
    <property type="protein sequence ID" value="KAG0578079.1"/>
    <property type="molecule type" value="Genomic_DNA"/>
</dbReference>
<accession>A0A8T0I553</accession>
<dbReference type="PROSITE" id="PS51787">
    <property type="entry name" value="LON_N"/>
    <property type="match status" value="1"/>
</dbReference>
<dbReference type="PANTHER" id="PTHR14255">
    <property type="entry name" value="CEREBLON"/>
    <property type="match status" value="1"/>
</dbReference>
<dbReference type="Pfam" id="PF02190">
    <property type="entry name" value="LON_substr_bdg"/>
    <property type="match status" value="1"/>
</dbReference>
<dbReference type="PROSITE" id="PS51788">
    <property type="entry name" value="CULT"/>
    <property type="match status" value="1"/>
</dbReference>
<evidence type="ECO:0000256" key="8">
    <source>
        <dbReference type="SAM" id="MobiDB-lite"/>
    </source>
</evidence>
<dbReference type="FunFam" id="2.170.150.20:FF:000005">
    <property type="entry name" value="Blast:Protein cereblon homolog"/>
    <property type="match status" value="1"/>
</dbReference>
<dbReference type="CDD" id="cd15777">
    <property type="entry name" value="CRBN_C_like"/>
    <property type="match status" value="1"/>
</dbReference>
<evidence type="ECO:0000256" key="1">
    <source>
        <dbReference type="ARBA" id="ARBA00005293"/>
    </source>
</evidence>
<feature type="domain" description="CULT" evidence="10">
    <location>
        <begin position="559"/>
        <end position="671"/>
    </location>
</feature>
<evidence type="ECO:0000256" key="5">
    <source>
        <dbReference type="ARBA" id="ARBA00046075"/>
    </source>
</evidence>
<sequence>MCGAVEIQDREASLEYGESSCAEAGAAGEGYEPHATDEQYREAALSREQVPDADAEEAAEVFSEGEMAPREDFSSHHQGGGHWEPREALNFDTNLASMHTYLGGLGEVEDIGNERFNGAGGAVLRLPMFYLEGIVLFPGQKLPLRVLQQRFKAAVCHAMDPVANDAIQTLGVIHVRVSRSGRIHVANYGTTAKICKAKEQRDGSVNVMTKGVQRFRILSVWTQPDGALFAQVQIIEEDTKTLGYFSRHMNTAFGPLASTFNRRNGRDKQNPTTSLPHCKIRVTHVSSVDEFVEESEDEEQFGHQHEALIRAIRAAQEEAEAYGDRNGDQDGDESDDLIAALTGEEDEQDSSDDDDSSTDSDFERPSVRQRSNDGASIGRRLEEMEPLGREPTEGRNRTEREPPLEARDNAEASHLQEVRSADEGEDKVKASVQDLLALSKDTSQVVSVSGVRPQGGPYANAYRMWRKDASRWSMRAQLTALPHWVYRQYDTFDLARRAADMLGQMGDHPRLEELVSCPTALSYYIGSNMPIQDHTRQELLEIDTTLERLKREIQLLEGMDMLRCNCCGEVIARRSDVFVMSTEGAIGAYVNAHGYVHETLTLSCARNMRIRGAPQTENSWFPGYAWILAKCQGCYLNRREQHMGWRFIAVDPDTRPQTFWGIRRTQLIGSSESQPPYWD</sequence>
<feature type="compositionally biased region" description="Acidic residues" evidence="8">
    <location>
        <begin position="343"/>
        <end position="360"/>
    </location>
</feature>
<comment type="subunit">
    <text evidence="6">Likely a component of a DCX (DDB1-CUL4-X-box) protein ligase complex. May interact with pic/DDB1.</text>
</comment>
<dbReference type="SUPFAM" id="SSF88697">
    <property type="entry name" value="PUA domain-like"/>
    <property type="match status" value="2"/>
</dbReference>
<keyword evidence="12" id="KW-1185">Reference proteome</keyword>
<evidence type="ECO:0000256" key="7">
    <source>
        <dbReference type="SAM" id="Coils"/>
    </source>
</evidence>
<dbReference type="InterPro" id="IPR046336">
    <property type="entry name" value="Lon_prtase_N_sf"/>
</dbReference>
<protein>
    <recommendedName>
        <fullName evidence="3">Protein cereblon</fullName>
    </recommendedName>
    <alternativeName>
        <fullName evidence="4">Protein ohgata</fullName>
    </alternativeName>
</protein>
<proteinExistence type="inferred from homology"/>
<keyword evidence="7" id="KW-0175">Coiled coil</keyword>
<feature type="coiled-coil region" evidence="7">
    <location>
        <begin position="532"/>
        <end position="559"/>
    </location>
</feature>
<dbReference type="Gene3D" id="1.20.58.1480">
    <property type="match status" value="1"/>
</dbReference>
<evidence type="ECO:0000256" key="2">
    <source>
        <dbReference type="ARBA" id="ARBA00009142"/>
    </source>
</evidence>